<dbReference type="SUPFAM" id="SSF55961">
    <property type="entry name" value="Bet v1-like"/>
    <property type="match status" value="1"/>
</dbReference>
<dbReference type="EMBL" id="JAEVHM010000030">
    <property type="protein sequence ID" value="MBM0232036.1"/>
    <property type="molecule type" value="Genomic_DNA"/>
</dbReference>
<name>A0ABS1XRY7_9ACTN</name>
<organism evidence="1 2">
    <name type="scientific">Micromonospora parastrephiae</name>
    <dbReference type="NCBI Taxonomy" id="2806101"/>
    <lineage>
        <taxon>Bacteria</taxon>
        <taxon>Bacillati</taxon>
        <taxon>Actinomycetota</taxon>
        <taxon>Actinomycetes</taxon>
        <taxon>Micromonosporales</taxon>
        <taxon>Micromonosporaceae</taxon>
        <taxon>Micromonospora</taxon>
    </lineage>
</organism>
<proteinExistence type="predicted"/>
<dbReference type="Gene3D" id="3.30.530.20">
    <property type="match status" value="1"/>
</dbReference>
<protein>
    <submittedName>
        <fullName evidence="1">SRPBCC family protein</fullName>
    </submittedName>
</protein>
<gene>
    <name evidence="1" type="ORF">JNW91_09245</name>
</gene>
<sequence>MQRSSRALRDLNAAEACVTIRRTVEDTFGFYRDFTNLPRFLGDVMNVEETGPGVSRWTIQGPLGIPIKWTIRVLEERANELIRYETVASTGLSTCWEVSFRPGPEAGQTEVREVIKTPFGRLGRVGLALMGRPPAGEVQSNLQRLKELLEDGVVTHTEHAVAGKFARDQ</sequence>
<dbReference type="InterPro" id="IPR023393">
    <property type="entry name" value="START-like_dom_sf"/>
</dbReference>
<dbReference type="Proteomes" id="UP000601027">
    <property type="component" value="Unassembled WGS sequence"/>
</dbReference>
<dbReference type="RefSeq" id="WP_203174478.1">
    <property type="nucleotide sequence ID" value="NZ_JAEVHM010000030.1"/>
</dbReference>
<comment type="caution">
    <text evidence="1">The sequence shown here is derived from an EMBL/GenBank/DDBJ whole genome shotgun (WGS) entry which is preliminary data.</text>
</comment>
<keyword evidence="2" id="KW-1185">Reference proteome</keyword>
<evidence type="ECO:0000313" key="2">
    <source>
        <dbReference type="Proteomes" id="UP000601027"/>
    </source>
</evidence>
<dbReference type="Pfam" id="PF10604">
    <property type="entry name" value="Polyketide_cyc2"/>
    <property type="match status" value="1"/>
</dbReference>
<reference evidence="1 2" key="1">
    <citation type="submission" date="2021-01" db="EMBL/GenBank/DDBJ databases">
        <title>Draft genome sequence of Micromonospora sp. strain STR1_7.</title>
        <authorList>
            <person name="Karlyshev A."/>
            <person name="Jawad R."/>
        </authorList>
    </citation>
    <scope>NUCLEOTIDE SEQUENCE [LARGE SCALE GENOMIC DNA]</scope>
    <source>
        <strain evidence="1 2">STR1-7</strain>
    </source>
</reference>
<evidence type="ECO:0000313" key="1">
    <source>
        <dbReference type="EMBL" id="MBM0232036.1"/>
    </source>
</evidence>
<accession>A0ABS1XRY7</accession>
<dbReference type="InterPro" id="IPR019587">
    <property type="entry name" value="Polyketide_cyclase/dehydratase"/>
</dbReference>